<evidence type="ECO:0000313" key="1">
    <source>
        <dbReference type="EMBL" id="KAH7964950.1"/>
    </source>
</evidence>
<evidence type="ECO:0000313" key="2">
    <source>
        <dbReference type="Proteomes" id="UP000821865"/>
    </source>
</evidence>
<accession>A0ACB8DAD8</accession>
<comment type="caution">
    <text evidence="1">The sequence shown here is derived from an EMBL/GenBank/DDBJ whole genome shotgun (WGS) entry which is preliminary data.</text>
</comment>
<name>A0ACB8DAD8_DERSI</name>
<organism evidence="1 2">
    <name type="scientific">Dermacentor silvarum</name>
    <name type="common">Tick</name>
    <dbReference type="NCBI Taxonomy" id="543639"/>
    <lineage>
        <taxon>Eukaryota</taxon>
        <taxon>Metazoa</taxon>
        <taxon>Ecdysozoa</taxon>
        <taxon>Arthropoda</taxon>
        <taxon>Chelicerata</taxon>
        <taxon>Arachnida</taxon>
        <taxon>Acari</taxon>
        <taxon>Parasitiformes</taxon>
        <taxon>Ixodida</taxon>
        <taxon>Ixodoidea</taxon>
        <taxon>Ixodidae</taxon>
        <taxon>Rhipicephalinae</taxon>
        <taxon>Dermacentor</taxon>
    </lineage>
</organism>
<gene>
    <name evidence="1" type="ORF">HPB49_002595</name>
</gene>
<proteinExistence type="predicted"/>
<reference evidence="1" key="1">
    <citation type="submission" date="2020-05" db="EMBL/GenBank/DDBJ databases">
        <title>Large-scale comparative analyses of tick genomes elucidate their genetic diversity and vector capacities.</title>
        <authorList>
            <person name="Jia N."/>
            <person name="Wang J."/>
            <person name="Shi W."/>
            <person name="Du L."/>
            <person name="Sun Y."/>
            <person name="Zhan W."/>
            <person name="Jiang J."/>
            <person name="Wang Q."/>
            <person name="Zhang B."/>
            <person name="Ji P."/>
            <person name="Sakyi L.B."/>
            <person name="Cui X."/>
            <person name="Yuan T."/>
            <person name="Jiang B."/>
            <person name="Yang W."/>
            <person name="Lam T.T.-Y."/>
            <person name="Chang Q."/>
            <person name="Ding S."/>
            <person name="Wang X."/>
            <person name="Zhu J."/>
            <person name="Ruan X."/>
            <person name="Zhao L."/>
            <person name="Wei J."/>
            <person name="Que T."/>
            <person name="Du C."/>
            <person name="Cheng J."/>
            <person name="Dai P."/>
            <person name="Han X."/>
            <person name="Huang E."/>
            <person name="Gao Y."/>
            <person name="Liu J."/>
            <person name="Shao H."/>
            <person name="Ye R."/>
            <person name="Li L."/>
            <person name="Wei W."/>
            <person name="Wang X."/>
            <person name="Wang C."/>
            <person name="Yang T."/>
            <person name="Huo Q."/>
            <person name="Li W."/>
            <person name="Guo W."/>
            <person name="Chen H."/>
            <person name="Zhou L."/>
            <person name="Ni X."/>
            <person name="Tian J."/>
            <person name="Zhou Y."/>
            <person name="Sheng Y."/>
            <person name="Liu T."/>
            <person name="Pan Y."/>
            <person name="Xia L."/>
            <person name="Li J."/>
            <person name="Zhao F."/>
            <person name="Cao W."/>
        </authorList>
    </citation>
    <scope>NUCLEOTIDE SEQUENCE</scope>
    <source>
        <strain evidence="1">Dsil-2018</strain>
    </source>
</reference>
<dbReference type="Proteomes" id="UP000821865">
    <property type="component" value="Chromosome 2"/>
</dbReference>
<keyword evidence="2" id="KW-1185">Reference proteome</keyword>
<sequence length="112" mass="12892">MFFASLVYLEKERETLPWTHFVRLARALPHGAVANNRTAWSALNRRICKGIVSDLGSTANEPAMPLARSDFKYDVLQYCCQFGHEKCPALFFLRRHNPYQKTDDGGVYLERP</sequence>
<protein>
    <submittedName>
        <fullName evidence="1">Uncharacterized protein</fullName>
    </submittedName>
</protein>
<dbReference type="EMBL" id="CM023471">
    <property type="protein sequence ID" value="KAH7964950.1"/>
    <property type="molecule type" value="Genomic_DNA"/>
</dbReference>